<feature type="region of interest" description="Disordered" evidence="4">
    <location>
        <begin position="1"/>
        <end position="56"/>
    </location>
</feature>
<dbReference type="PROSITE" id="PS50102">
    <property type="entry name" value="RRM"/>
    <property type="match status" value="1"/>
</dbReference>
<dbReference type="Pfam" id="PF00076">
    <property type="entry name" value="RRM_1"/>
    <property type="match status" value="1"/>
</dbReference>
<keyword evidence="1 2" id="KW-0694">RNA-binding</keyword>
<dbReference type="Gene3D" id="3.30.70.330">
    <property type="match status" value="2"/>
</dbReference>
<dbReference type="InterPro" id="IPR050502">
    <property type="entry name" value="Euk_RNA-bind_prot"/>
</dbReference>
<feature type="domain" description="RRM" evidence="5">
    <location>
        <begin position="292"/>
        <end position="364"/>
    </location>
</feature>
<comment type="caution">
    <text evidence="6">The sequence shown here is derived from an EMBL/GenBank/DDBJ whole genome shotgun (WGS) entry which is preliminary data.</text>
</comment>
<proteinExistence type="predicted"/>
<keyword evidence="7" id="KW-1185">Reference proteome</keyword>
<feature type="compositionally biased region" description="Basic and acidic residues" evidence="4">
    <location>
        <begin position="104"/>
        <end position="119"/>
    </location>
</feature>
<dbReference type="InterPro" id="IPR035979">
    <property type="entry name" value="RBD_domain_sf"/>
</dbReference>
<dbReference type="Proteomes" id="UP000187283">
    <property type="component" value="Unassembled WGS sequence"/>
</dbReference>
<dbReference type="InterPro" id="IPR034221">
    <property type="entry name" value="RBM34_RRM2"/>
</dbReference>
<evidence type="ECO:0000256" key="2">
    <source>
        <dbReference type="PROSITE-ProRule" id="PRU00176"/>
    </source>
</evidence>
<dbReference type="STRING" id="133412.A0A1R1X0R3"/>
<organism evidence="6 7">
    <name type="scientific">Smittium culicis</name>
    <dbReference type="NCBI Taxonomy" id="133412"/>
    <lineage>
        <taxon>Eukaryota</taxon>
        <taxon>Fungi</taxon>
        <taxon>Fungi incertae sedis</taxon>
        <taxon>Zoopagomycota</taxon>
        <taxon>Kickxellomycotina</taxon>
        <taxon>Harpellomycetes</taxon>
        <taxon>Harpellales</taxon>
        <taxon>Legeriomycetaceae</taxon>
        <taxon>Smittium</taxon>
    </lineage>
</organism>
<dbReference type="AlphaFoldDB" id="A0A1R1X0R3"/>
<dbReference type="PANTHER" id="PTHR48025:SF1">
    <property type="entry name" value="RRM DOMAIN-CONTAINING PROTEIN"/>
    <property type="match status" value="1"/>
</dbReference>
<evidence type="ECO:0000256" key="1">
    <source>
        <dbReference type="ARBA" id="ARBA00022884"/>
    </source>
</evidence>
<evidence type="ECO:0000259" key="5">
    <source>
        <dbReference type="PROSITE" id="PS50102"/>
    </source>
</evidence>
<evidence type="ECO:0000313" key="7">
    <source>
        <dbReference type="Proteomes" id="UP000187283"/>
    </source>
</evidence>
<dbReference type="CDD" id="cd12395">
    <property type="entry name" value="RRM2_RBM34"/>
    <property type="match status" value="1"/>
</dbReference>
<dbReference type="OrthoDB" id="442677at2759"/>
<evidence type="ECO:0000256" key="4">
    <source>
        <dbReference type="SAM" id="MobiDB-lite"/>
    </source>
</evidence>
<dbReference type="GO" id="GO:0003729">
    <property type="term" value="F:mRNA binding"/>
    <property type="evidence" value="ECO:0007669"/>
    <property type="project" value="TreeGrafter"/>
</dbReference>
<feature type="compositionally biased region" description="Low complexity" evidence="4">
    <location>
        <begin position="42"/>
        <end position="56"/>
    </location>
</feature>
<protein>
    <submittedName>
        <fullName evidence="6">Nucleolar protein 12</fullName>
    </submittedName>
</protein>
<feature type="region of interest" description="Disordered" evidence="4">
    <location>
        <begin position="373"/>
        <end position="427"/>
    </location>
</feature>
<feature type="coiled-coil region" evidence="3">
    <location>
        <begin position="169"/>
        <end position="196"/>
    </location>
</feature>
<evidence type="ECO:0000256" key="3">
    <source>
        <dbReference type="SAM" id="Coils"/>
    </source>
</evidence>
<dbReference type="InterPro" id="IPR012677">
    <property type="entry name" value="Nucleotide-bd_a/b_plait_sf"/>
</dbReference>
<reference evidence="6 7" key="1">
    <citation type="submission" date="2017-01" db="EMBL/GenBank/DDBJ databases">
        <authorList>
            <person name="Mah S.A."/>
            <person name="Swanson W.J."/>
            <person name="Moy G.W."/>
            <person name="Vacquier V.D."/>
        </authorList>
    </citation>
    <scope>NUCLEOTIDE SEQUENCE [LARGE SCALE GENOMIC DNA]</scope>
    <source>
        <strain evidence="6 7">GSMNP</strain>
    </source>
</reference>
<accession>A0A1R1X0R3</accession>
<feature type="region of interest" description="Disordered" evidence="4">
    <location>
        <begin position="74"/>
        <end position="143"/>
    </location>
</feature>
<keyword evidence="3" id="KW-0175">Coiled coil</keyword>
<dbReference type="SMART" id="SM00360">
    <property type="entry name" value="RRM"/>
    <property type="match status" value="2"/>
</dbReference>
<dbReference type="InterPro" id="IPR000504">
    <property type="entry name" value="RRM_dom"/>
</dbReference>
<feature type="compositionally biased region" description="Basic residues" evidence="4">
    <location>
        <begin position="412"/>
        <end position="427"/>
    </location>
</feature>
<evidence type="ECO:0000313" key="6">
    <source>
        <dbReference type="EMBL" id="OMJ08233.1"/>
    </source>
</evidence>
<dbReference type="PANTHER" id="PTHR48025">
    <property type="entry name" value="OS02G0815200 PROTEIN"/>
    <property type="match status" value="1"/>
</dbReference>
<sequence length="427" mass="47191">MASNKKKLTAKNEVASEKSKASPKALVQASNPADTSSKKNKGSNTTNSSDNTLSGLFSQKGESFYSLIEKKAAESITTPPLTEDFKEVVTLQNDATNTKKRKGNKNEKTNTLEEPKNDSEPNSNKKIKAGLTSDNNDKQDPLPAQDIANRLQEEPEIKHETLINHESILNDAAQAAKQVRSKKELIEKRTAEKEEQLPNTIFVGNVPIDTLKNKAFSEPLPKKVAYALKKFNAHKDSCNAYVVFEKKEDAESSKELNGTEFKSFHLRVDSASIRTKNPGSSAANSTAPSHKNAVFVGNLNFAIKDETLRSHFANTGEIDSIRIIRDPRTGFGKGFGYVNFVDESYVSLALKLNDSELEGRKIRVVKCSLDPKKKNKAKSKTFDQGVSGHKRASKEEGTRSVNPNAVPVQLRSKNKKAFSLRVKNKRK</sequence>
<dbReference type="SUPFAM" id="SSF54928">
    <property type="entry name" value="RNA-binding domain, RBD"/>
    <property type="match status" value="2"/>
</dbReference>
<name>A0A1R1X0R3_9FUNG</name>
<dbReference type="EMBL" id="LSSN01005849">
    <property type="protein sequence ID" value="OMJ08233.1"/>
    <property type="molecule type" value="Genomic_DNA"/>
</dbReference>
<gene>
    <name evidence="6" type="ORF">AYI70_g11677</name>
</gene>